<gene>
    <name evidence="3" type="ORF">PGT21_022069</name>
    <name evidence="4" type="ORF">PGT21_023015</name>
    <name evidence="2" type="ORF">PGTUg99_006216</name>
    <name evidence="5" type="ORF">PGTUg99_030911</name>
</gene>
<evidence type="ECO:0008006" key="8">
    <source>
        <dbReference type="Google" id="ProtNLM"/>
    </source>
</evidence>
<dbReference type="Pfam" id="PF10346">
    <property type="entry name" value="Con-6"/>
    <property type="match status" value="2"/>
</dbReference>
<feature type="compositionally biased region" description="Basic and acidic residues" evidence="1">
    <location>
        <begin position="69"/>
        <end position="83"/>
    </location>
</feature>
<comment type="caution">
    <text evidence="5">The sequence shown here is derived from an EMBL/GenBank/DDBJ whole genome shotgun (WGS) entry which is preliminary data.</text>
</comment>
<dbReference type="Proteomes" id="UP000324748">
    <property type="component" value="Unassembled WGS sequence"/>
</dbReference>
<evidence type="ECO:0000313" key="4">
    <source>
        <dbReference type="EMBL" id="KAA1108726.1"/>
    </source>
</evidence>
<reference evidence="6 7" key="1">
    <citation type="submission" date="2019-05" db="EMBL/GenBank/DDBJ databases">
        <title>Emergence of the Ug99 lineage of the wheat stem rust pathogen through somatic hybridization.</title>
        <authorList>
            <person name="Li F."/>
            <person name="Upadhyaya N.M."/>
            <person name="Sperschneider J."/>
            <person name="Matny O."/>
            <person name="Nguyen-Phuc H."/>
            <person name="Mago R."/>
            <person name="Raley C."/>
            <person name="Miller M.E."/>
            <person name="Silverstein K.A.T."/>
            <person name="Henningsen E."/>
            <person name="Hirsch C.D."/>
            <person name="Visser B."/>
            <person name="Pretorius Z.A."/>
            <person name="Steffenson B.J."/>
            <person name="Schwessinger B."/>
            <person name="Dodds P.N."/>
            <person name="Figueroa M."/>
        </authorList>
    </citation>
    <scope>NUCLEOTIDE SEQUENCE [LARGE SCALE GENOMIC DNA]</scope>
    <source>
        <strain evidence="3">21-0</strain>
        <strain evidence="5 7">Ug99</strain>
    </source>
</reference>
<feature type="compositionally biased region" description="Basic and acidic residues" evidence="1">
    <location>
        <begin position="20"/>
        <end position="36"/>
    </location>
</feature>
<accession>A0A5B0RUS3</accession>
<dbReference type="Proteomes" id="UP000325313">
    <property type="component" value="Unassembled WGS sequence"/>
</dbReference>
<organism evidence="5 7">
    <name type="scientific">Puccinia graminis f. sp. tritici</name>
    <dbReference type="NCBI Taxonomy" id="56615"/>
    <lineage>
        <taxon>Eukaryota</taxon>
        <taxon>Fungi</taxon>
        <taxon>Dikarya</taxon>
        <taxon>Basidiomycota</taxon>
        <taxon>Pucciniomycotina</taxon>
        <taxon>Pucciniomycetes</taxon>
        <taxon>Pucciniales</taxon>
        <taxon>Pucciniaceae</taxon>
        <taxon>Puccinia</taxon>
    </lineage>
</organism>
<evidence type="ECO:0000313" key="3">
    <source>
        <dbReference type="EMBL" id="KAA1094457.1"/>
    </source>
</evidence>
<dbReference type="EMBL" id="VSWC01000079">
    <property type="protein sequence ID" value="KAA1094457.1"/>
    <property type="molecule type" value="Genomic_DNA"/>
</dbReference>
<dbReference type="AlphaFoldDB" id="A0A5B0RUS3"/>
<dbReference type="PANTHER" id="PTHR36576:SF1">
    <property type="entry name" value="UPF0654 PROTEIN C11D3.01C-RELATED"/>
    <property type="match status" value="1"/>
</dbReference>
<dbReference type="EMBL" id="VSWC01000028">
    <property type="protein sequence ID" value="KAA1108726.1"/>
    <property type="molecule type" value="Genomic_DNA"/>
</dbReference>
<feature type="region of interest" description="Disordered" evidence="1">
    <location>
        <begin position="1"/>
        <end position="83"/>
    </location>
</feature>
<dbReference type="InterPro" id="IPR052670">
    <property type="entry name" value="UPF0654_domain"/>
</dbReference>
<dbReference type="GO" id="GO:0005737">
    <property type="term" value="C:cytoplasm"/>
    <property type="evidence" value="ECO:0007669"/>
    <property type="project" value="TreeGrafter"/>
</dbReference>
<dbReference type="EMBL" id="VDEP01000382">
    <property type="protein sequence ID" value="KAA1091782.1"/>
    <property type="molecule type" value="Genomic_DNA"/>
</dbReference>
<dbReference type="OrthoDB" id="5419162at2759"/>
<dbReference type="InterPro" id="IPR018824">
    <property type="entry name" value="Conidiation-specific_6"/>
</dbReference>
<evidence type="ECO:0000313" key="2">
    <source>
        <dbReference type="EMBL" id="KAA1091782.1"/>
    </source>
</evidence>
<name>A0A5B0RUS3_PUCGR</name>
<protein>
    <recommendedName>
        <fullName evidence="8">Conidiation-specific protein 6</fullName>
    </recommendedName>
</protein>
<keyword evidence="6" id="KW-1185">Reference proteome</keyword>
<evidence type="ECO:0000313" key="7">
    <source>
        <dbReference type="Proteomes" id="UP000325313"/>
    </source>
</evidence>
<sequence length="83" mass="9108">MANPGNVAGGLKATLNNPHVSEEAKEHAEHRLDTEGFKSGSAQETVHVKDPDNVKRGMKAALHNPNVSEGKKEELRHKLDEQF</sequence>
<feature type="compositionally biased region" description="Basic and acidic residues" evidence="1">
    <location>
        <begin position="46"/>
        <end position="55"/>
    </location>
</feature>
<dbReference type="EMBL" id="VDEP01000138">
    <property type="protein sequence ID" value="KAA1129132.1"/>
    <property type="molecule type" value="Genomic_DNA"/>
</dbReference>
<evidence type="ECO:0000313" key="6">
    <source>
        <dbReference type="Proteomes" id="UP000324748"/>
    </source>
</evidence>
<proteinExistence type="predicted"/>
<evidence type="ECO:0000313" key="5">
    <source>
        <dbReference type="EMBL" id="KAA1129132.1"/>
    </source>
</evidence>
<evidence type="ECO:0000256" key="1">
    <source>
        <dbReference type="SAM" id="MobiDB-lite"/>
    </source>
</evidence>
<dbReference type="PANTHER" id="PTHR36576">
    <property type="entry name" value="UPF0654 PROTEIN C11D3.01C-RELATED"/>
    <property type="match status" value="1"/>
</dbReference>